<comment type="caution">
    <text evidence="1">The sequence shown here is derived from an EMBL/GenBank/DDBJ whole genome shotgun (WGS) entry which is preliminary data.</text>
</comment>
<evidence type="ECO:0000313" key="1">
    <source>
        <dbReference type="EMBL" id="KAH7920896.1"/>
    </source>
</evidence>
<organism evidence="1 2">
    <name type="scientific">Leucogyrophana mollusca</name>
    <dbReference type="NCBI Taxonomy" id="85980"/>
    <lineage>
        <taxon>Eukaryota</taxon>
        <taxon>Fungi</taxon>
        <taxon>Dikarya</taxon>
        <taxon>Basidiomycota</taxon>
        <taxon>Agaricomycotina</taxon>
        <taxon>Agaricomycetes</taxon>
        <taxon>Agaricomycetidae</taxon>
        <taxon>Boletales</taxon>
        <taxon>Boletales incertae sedis</taxon>
        <taxon>Leucogyrophana</taxon>
    </lineage>
</organism>
<evidence type="ECO:0000313" key="2">
    <source>
        <dbReference type="Proteomes" id="UP000790709"/>
    </source>
</evidence>
<reference evidence="1" key="1">
    <citation type="journal article" date="2021" name="New Phytol.">
        <title>Evolutionary innovations through gain and loss of genes in the ectomycorrhizal Boletales.</title>
        <authorList>
            <person name="Wu G."/>
            <person name="Miyauchi S."/>
            <person name="Morin E."/>
            <person name="Kuo A."/>
            <person name="Drula E."/>
            <person name="Varga T."/>
            <person name="Kohler A."/>
            <person name="Feng B."/>
            <person name="Cao Y."/>
            <person name="Lipzen A."/>
            <person name="Daum C."/>
            <person name="Hundley H."/>
            <person name="Pangilinan J."/>
            <person name="Johnson J."/>
            <person name="Barry K."/>
            <person name="LaButti K."/>
            <person name="Ng V."/>
            <person name="Ahrendt S."/>
            <person name="Min B."/>
            <person name="Choi I.G."/>
            <person name="Park H."/>
            <person name="Plett J.M."/>
            <person name="Magnuson J."/>
            <person name="Spatafora J.W."/>
            <person name="Nagy L.G."/>
            <person name="Henrissat B."/>
            <person name="Grigoriev I.V."/>
            <person name="Yang Z.L."/>
            <person name="Xu J."/>
            <person name="Martin F.M."/>
        </authorList>
    </citation>
    <scope>NUCLEOTIDE SEQUENCE</scope>
    <source>
        <strain evidence="1">KUC20120723A-06</strain>
    </source>
</reference>
<keyword evidence="2" id="KW-1185">Reference proteome</keyword>
<name>A0ACB8B6X6_9AGAM</name>
<dbReference type="Proteomes" id="UP000790709">
    <property type="component" value="Unassembled WGS sequence"/>
</dbReference>
<dbReference type="EMBL" id="MU266553">
    <property type="protein sequence ID" value="KAH7920896.1"/>
    <property type="molecule type" value="Genomic_DNA"/>
</dbReference>
<protein>
    <submittedName>
        <fullName evidence="1">Uncharacterized protein</fullName>
    </submittedName>
</protein>
<sequence length="186" mass="18997">MRSFSTLSLLFTAALSAFTSAAPTGPADVTAIGGKLTSAVGAVGAVPKLGGAVQERDQSPASVAVIFTTLQDKVLPLTDKFTYITPANATAANITPIIVEIKGCLLTATASLKLLVGAELSVILAPVEGEVALTVAAVGQLVGGVLCILFTAIGCLLKVVVSDVRAVVLPLRIILLRNPPWEKKPP</sequence>
<accession>A0ACB8B6X6</accession>
<gene>
    <name evidence="1" type="ORF">BV22DRAFT_1039299</name>
</gene>
<proteinExistence type="predicted"/>